<dbReference type="Gene3D" id="1.10.510.10">
    <property type="entry name" value="Transferase(Phosphotransferase) domain 1"/>
    <property type="match status" value="1"/>
</dbReference>
<keyword evidence="4" id="KW-0808">Transferase</keyword>
<dbReference type="PANTHER" id="PTHR48014:SF21">
    <property type="entry name" value="SERINE_THREONINE-PROTEIN KINASE FRAY2"/>
    <property type="match status" value="1"/>
</dbReference>
<dbReference type="GO" id="GO:0006611">
    <property type="term" value="P:protein export from nucleus"/>
    <property type="evidence" value="ECO:0007669"/>
    <property type="project" value="TreeGrafter"/>
</dbReference>
<dbReference type="AlphaFoldDB" id="A0AAJ7C6W0"/>
<dbReference type="Proteomes" id="UP000694920">
    <property type="component" value="Unplaced"/>
</dbReference>
<accession>A0AAJ7C6W0</accession>
<dbReference type="GO" id="GO:0005524">
    <property type="term" value="F:ATP binding"/>
    <property type="evidence" value="ECO:0007669"/>
    <property type="project" value="InterPro"/>
</dbReference>
<feature type="domain" description="Protein kinase" evidence="2">
    <location>
        <begin position="23"/>
        <end position="326"/>
    </location>
</feature>
<evidence type="ECO:0000259" key="2">
    <source>
        <dbReference type="PROSITE" id="PS50011"/>
    </source>
</evidence>
<organism evidence="3 4">
    <name type="scientific">Cephus cinctus</name>
    <name type="common">Wheat stem sawfly</name>
    <dbReference type="NCBI Taxonomy" id="211228"/>
    <lineage>
        <taxon>Eukaryota</taxon>
        <taxon>Metazoa</taxon>
        <taxon>Ecdysozoa</taxon>
        <taxon>Arthropoda</taxon>
        <taxon>Hexapoda</taxon>
        <taxon>Insecta</taxon>
        <taxon>Pterygota</taxon>
        <taxon>Neoptera</taxon>
        <taxon>Endopterygota</taxon>
        <taxon>Hymenoptera</taxon>
        <taxon>Cephoidea</taxon>
        <taxon>Cephidae</taxon>
        <taxon>Cephus</taxon>
    </lineage>
</organism>
<dbReference type="KEGG" id="ccin:107271574"/>
<dbReference type="PANTHER" id="PTHR48014">
    <property type="entry name" value="SERINE/THREONINE-PROTEIN KINASE FRAY2"/>
    <property type="match status" value="1"/>
</dbReference>
<protein>
    <submittedName>
        <fullName evidence="4">STE20-related kinase adapter protein alpha</fullName>
    </submittedName>
</protein>
<dbReference type="GO" id="GO:0043539">
    <property type="term" value="F:protein serine/threonine kinase activator activity"/>
    <property type="evidence" value="ECO:0007669"/>
    <property type="project" value="InterPro"/>
</dbReference>
<dbReference type="Gene3D" id="3.30.200.20">
    <property type="entry name" value="Phosphorylase Kinase, domain 1"/>
    <property type="match status" value="1"/>
</dbReference>
<dbReference type="InterPro" id="IPR000719">
    <property type="entry name" value="Prot_kinase_dom"/>
</dbReference>
<name>A0AAJ7C6W0_CEPCN</name>
<dbReference type="InterPro" id="IPR011009">
    <property type="entry name" value="Kinase-like_dom_sf"/>
</dbReference>
<dbReference type="Pfam" id="PF00069">
    <property type="entry name" value="Pkinase"/>
    <property type="match status" value="1"/>
</dbReference>
<evidence type="ECO:0000256" key="1">
    <source>
        <dbReference type="ARBA" id="ARBA00008874"/>
    </source>
</evidence>
<dbReference type="RefSeq" id="XP_015603226.1">
    <property type="nucleotide sequence ID" value="XM_015747740.2"/>
</dbReference>
<dbReference type="GeneID" id="107271574"/>
<proteinExistence type="inferred from homology"/>
<keyword evidence="3" id="KW-1185">Reference proteome</keyword>
<comment type="similarity">
    <text evidence="1">Belongs to the protein kinase superfamily. STE Ser/Thr protein kinase family. STE20 subfamily.</text>
</comment>
<evidence type="ECO:0000313" key="4">
    <source>
        <dbReference type="RefSeq" id="XP_015603226.1"/>
    </source>
</evidence>
<gene>
    <name evidence="4" type="primary">LOC107271574</name>
</gene>
<dbReference type="PROSITE" id="PS50011">
    <property type="entry name" value="PROTEIN_KINASE_DOM"/>
    <property type="match status" value="1"/>
</dbReference>
<reference evidence="4" key="1">
    <citation type="submission" date="2025-08" db="UniProtKB">
        <authorList>
            <consortium name="RefSeq"/>
        </authorList>
    </citation>
    <scope>IDENTIFICATION</scope>
</reference>
<dbReference type="CDD" id="cd08216">
    <property type="entry name" value="PK_STRAD"/>
    <property type="match status" value="1"/>
</dbReference>
<sequence length="378" mass="41830">MYSRVAGEEGKSSIMYDSSPNSYHGMAHLGTCCSGTGTIHLALHKPTDTMVVVKKFYIDDRTPEDYNLVEREIIVTRQLQHPNVLPYLATFVSGHSVCVVSPPMGFGSCQDLIEEHFPVGLPEVAVAFILKDVLQGLEYIHKRGFVHRAIKASHILISSMGQACLSGMRYACEIVKNGRWQKNIYCFPSSTANNLKWLSPELLLQDLHGYNEKSDIYSLGITICELANGVAPFTGVPATLMLTEKVRGRAPHIIDCKLPKHAEHENTNDGDAGSSNSTLAAIGESILEHFSSRKFSESFHSITVQCLHRDPSNRPSTSQLSSHPFFKQCRKSDETVVDIFKSVPKIGRRDVDSAGDYGVAMSAEQLANLDLQSCHWDF</sequence>
<dbReference type="GO" id="GO:1902554">
    <property type="term" value="C:serine/threonine protein kinase complex"/>
    <property type="evidence" value="ECO:0007669"/>
    <property type="project" value="TreeGrafter"/>
</dbReference>
<dbReference type="GO" id="GO:0004672">
    <property type="term" value="F:protein kinase activity"/>
    <property type="evidence" value="ECO:0007669"/>
    <property type="project" value="InterPro"/>
</dbReference>
<dbReference type="InterPro" id="IPR047173">
    <property type="entry name" value="STRAD_A/B-like"/>
</dbReference>
<evidence type="ECO:0000313" key="3">
    <source>
        <dbReference type="Proteomes" id="UP000694920"/>
    </source>
</evidence>
<dbReference type="SUPFAM" id="SSF56112">
    <property type="entry name" value="Protein kinase-like (PK-like)"/>
    <property type="match status" value="1"/>
</dbReference>
<keyword evidence="4" id="KW-0418">Kinase</keyword>